<dbReference type="PANTHER" id="PTHR33361:SF2">
    <property type="entry name" value="DUF885 DOMAIN-CONTAINING PROTEIN"/>
    <property type="match status" value="1"/>
</dbReference>
<comment type="caution">
    <text evidence="1">The sequence shown here is derived from an EMBL/GenBank/DDBJ whole genome shotgun (WGS) entry which is preliminary data.</text>
</comment>
<name>A0ABR7G5H8_9FIRM</name>
<evidence type="ECO:0000313" key="1">
    <source>
        <dbReference type="EMBL" id="MBC5682021.1"/>
    </source>
</evidence>
<dbReference type="Proteomes" id="UP000631576">
    <property type="component" value="Unassembled WGS sequence"/>
</dbReference>
<dbReference type="EMBL" id="JACOPE010000001">
    <property type="protein sequence ID" value="MBC5682021.1"/>
    <property type="molecule type" value="Genomic_DNA"/>
</dbReference>
<proteinExistence type="predicted"/>
<dbReference type="Pfam" id="PF05960">
    <property type="entry name" value="DUF885"/>
    <property type="match status" value="1"/>
</dbReference>
<dbReference type="PANTHER" id="PTHR33361">
    <property type="entry name" value="GLR0591 PROTEIN"/>
    <property type="match status" value="1"/>
</dbReference>
<dbReference type="RefSeq" id="WP_186864261.1">
    <property type="nucleotide sequence ID" value="NZ_JACOPE010000001.1"/>
</dbReference>
<sequence>MSFFNGIQENKIEKGKKNVNYITTQKIRAFSVIAGTIGILLLSGCQSETSAGQNRQFRQFTKQLFCQELSSNTISLHYTLKNPKEYDIRENEVTFGTFPTDNKNLLAAVENLEEVLKTFDYNKLSVKNSLTYDVLKCYLNMTERDAEYILYDEPMGLVSGVQTQLPVILSEYPFYEQSDVDTYLQLMKTTPEYFASLLKFEQKKSKAGLFMSDKMAEQVIEQCKAFRDMGENNYLYSTFAERVWTVTSLSDKQKSDYIQKNARMMKAYVLPAYDNLICTIEKLKGSGKNEQGLCYLPKGKDYYEQVVEASTGSTRSVEEIRDMTRRQMMEDLEAMERVIQNSEREVNAAIPQNPVSILQDLQTKILTSFPELPDTTYEVKYVPKAMQEHLSPAFYMIPAIDAYNENVIYVNEAQIGNTMALFTTLAHEGYPGHLYQTVYFANTNPDPIRTILNFGGYVEGWATYAEMCSYYLAPLTKDQATLLQKNSSIVLGLYTLADIGIHYDGWSREDAISFYKKYGIGDEDNINQIYDLILGSPGNYLKYYVGYVEFLELKKDWVKAYGSQASQKEFHKAVLDVGPAPFKVVEKYIGRKLDK</sequence>
<gene>
    <name evidence="1" type="ORF">H8S40_00185</name>
</gene>
<keyword evidence="2" id="KW-1185">Reference proteome</keyword>
<reference evidence="1 2" key="1">
    <citation type="submission" date="2020-08" db="EMBL/GenBank/DDBJ databases">
        <title>Genome public.</title>
        <authorList>
            <person name="Liu C."/>
            <person name="Sun Q."/>
        </authorList>
    </citation>
    <scope>NUCLEOTIDE SEQUENCE [LARGE SCALE GENOMIC DNA]</scope>
    <source>
        <strain evidence="1 2">NSJ-13</strain>
    </source>
</reference>
<organism evidence="1 2">
    <name type="scientific">Ruminococcus hominis</name>
    <dbReference type="NCBI Taxonomy" id="2763065"/>
    <lineage>
        <taxon>Bacteria</taxon>
        <taxon>Bacillati</taxon>
        <taxon>Bacillota</taxon>
        <taxon>Clostridia</taxon>
        <taxon>Eubacteriales</taxon>
        <taxon>Oscillospiraceae</taxon>
        <taxon>Ruminococcus</taxon>
    </lineage>
</organism>
<dbReference type="InterPro" id="IPR010281">
    <property type="entry name" value="DUF885"/>
</dbReference>
<evidence type="ECO:0000313" key="2">
    <source>
        <dbReference type="Proteomes" id="UP000631576"/>
    </source>
</evidence>
<protein>
    <submittedName>
        <fullName evidence="1">DUF885 domain-containing protein</fullName>
    </submittedName>
</protein>
<accession>A0ABR7G5H8</accession>